<dbReference type="RefSeq" id="XP_024869827.1">
    <property type="nucleotide sequence ID" value="XM_025014059.1"/>
</dbReference>
<evidence type="ECO:0000313" key="3">
    <source>
        <dbReference type="RefSeq" id="XP_024869827.1"/>
    </source>
</evidence>
<proteinExistence type="predicted"/>
<dbReference type="Proteomes" id="UP000504618">
    <property type="component" value="Unplaced"/>
</dbReference>
<name>A0A6J1PJQ4_9HYME</name>
<dbReference type="GeneID" id="112453344"/>
<organism evidence="2 3">
    <name type="scientific">Temnothorax curvispinosus</name>
    <dbReference type="NCBI Taxonomy" id="300111"/>
    <lineage>
        <taxon>Eukaryota</taxon>
        <taxon>Metazoa</taxon>
        <taxon>Ecdysozoa</taxon>
        <taxon>Arthropoda</taxon>
        <taxon>Hexapoda</taxon>
        <taxon>Insecta</taxon>
        <taxon>Pterygota</taxon>
        <taxon>Neoptera</taxon>
        <taxon>Endopterygota</taxon>
        <taxon>Hymenoptera</taxon>
        <taxon>Apocrita</taxon>
        <taxon>Aculeata</taxon>
        <taxon>Formicoidea</taxon>
        <taxon>Formicidae</taxon>
        <taxon>Myrmicinae</taxon>
        <taxon>Temnothorax</taxon>
    </lineage>
</organism>
<reference evidence="3" key="1">
    <citation type="submission" date="2025-08" db="UniProtKB">
        <authorList>
            <consortium name="RefSeq"/>
        </authorList>
    </citation>
    <scope>IDENTIFICATION</scope>
    <source>
        <tissue evidence="3">Whole body</tissue>
    </source>
</reference>
<protein>
    <submittedName>
        <fullName evidence="3">Uncharacterized protein LOC112453344</fullName>
    </submittedName>
</protein>
<evidence type="ECO:0000256" key="1">
    <source>
        <dbReference type="SAM" id="MobiDB-lite"/>
    </source>
</evidence>
<sequence length="128" mass="14843">MREFVISSHGYKQPKLARYQLRRGAMEFDGTSSRGGEPWSESSRTSDEEVCYKRPRLRVGQTASKGTKRVCRSKEWETRRNCEAAFRIAHRPPFILVRVCSPNRTRSAGRNAAYILRDPTRAFEIVNY</sequence>
<evidence type="ECO:0000313" key="2">
    <source>
        <dbReference type="Proteomes" id="UP000504618"/>
    </source>
</evidence>
<gene>
    <name evidence="3" type="primary">LOC112453344</name>
</gene>
<accession>A0A6J1PJQ4</accession>
<dbReference type="AlphaFoldDB" id="A0A6J1PJQ4"/>
<feature type="region of interest" description="Disordered" evidence="1">
    <location>
        <begin position="27"/>
        <end position="47"/>
    </location>
</feature>
<keyword evidence="2" id="KW-1185">Reference proteome</keyword>